<evidence type="ECO:0000313" key="1">
    <source>
        <dbReference type="EMBL" id="KNF02698.1"/>
    </source>
</evidence>
<dbReference type="AlphaFoldDB" id="A0A0L0VTU5"/>
<gene>
    <name evidence="1" type="ORF">PSTG_03986</name>
</gene>
<dbReference type="EMBL" id="AJIL01000021">
    <property type="protein sequence ID" value="KNF02698.1"/>
    <property type="molecule type" value="Genomic_DNA"/>
</dbReference>
<name>A0A0L0VTU5_9BASI</name>
<keyword evidence="2" id="KW-1185">Reference proteome</keyword>
<dbReference type="Proteomes" id="UP000054564">
    <property type="component" value="Unassembled WGS sequence"/>
</dbReference>
<sequence>MLLIPASSSTPCHSILVDWIDLKHAARRVASTNMRLTETYVRATLLAITFVASSPAPAMRPEDLALLEDRVAASEAQVRGQAKDLATAAMSSLKPGEAPDTKAISEQISRRIIDSYLKGEADKPASSRR</sequence>
<evidence type="ECO:0000313" key="2">
    <source>
        <dbReference type="Proteomes" id="UP000054564"/>
    </source>
</evidence>
<accession>A0A0L0VTU5</accession>
<comment type="caution">
    <text evidence="1">The sequence shown here is derived from an EMBL/GenBank/DDBJ whole genome shotgun (WGS) entry which is preliminary data.</text>
</comment>
<organism evidence="1 2">
    <name type="scientific">Puccinia striiformis f. sp. tritici PST-78</name>
    <dbReference type="NCBI Taxonomy" id="1165861"/>
    <lineage>
        <taxon>Eukaryota</taxon>
        <taxon>Fungi</taxon>
        <taxon>Dikarya</taxon>
        <taxon>Basidiomycota</taxon>
        <taxon>Pucciniomycotina</taxon>
        <taxon>Pucciniomycetes</taxon>
        <taxon>Pucciniales</taxon>
        <taxon>Pucciniaceae</taxon>
        <taxon>Puccinia</taxon>
    </lineage>
</organism>
<protein>
    <submittedName>
        <fullName evidence="1">Uncharacterized protein</fullName>
    </submittedName>
</protein>
<reference evidence="2" key="1">
    <citation type="submission" date="2014-03" db="EMBL/GenBank/DDBJ databases">
        <title>The Genome Sequence of Puccinia striiformis f. sp. tritici PST-78.</title>
        <authorList>
            <consortium name="The Broad Institute Genome Sequencing Platform"/>
            <person name="Cuomo C."/>
            <person name="Hulbert S."/>
            <person name="Chen X."/>
            <person name="Walker B."/>
            <person name="Young S.K."/>
            <person name="Zeng Q."/>
            <person name="Gargeya S."/>
            <person name="Fitzgerald M."/>
            <person name="Haas B."/>
            <person name="Abouelleil A."/>
            <person name="Alvarado L."/>
            <person name="Arachchi H.M."/>
            <person name="Berlin A.M."/>
            <person name="Chapman S.B."/>
            <person name="Goldberg J."/>
            <person name="Griggs A."/>
            <person name="Gujja S."/>
            <person name="Hansen M."/>
            <person name="Howarth C."/>
            <person name="Imamovic A."/>
            <person name="Larimer J."/>
            <person name="McCowan C."/>
            <person name="Montmayeur A."/>
            <person name="Murphy C."/>
            <person name="Neiman D."/>
            <person name="Pearson M."/>
            <person name="Priest M."/>
            <person name="Roberts A."/>
            <person name="Saif S."/>
            <person name="Shea T."/>
            <person name="Sisk P."/>
            <person name="Sykes S."/>
            <person name="Wortman J."/>
            <person name="Nusbaum C."/>
            <person name="Birren B."/>
        </authorList>
    </citation>
    <scope>NUCLEOTIDE SEQUENCE [LARGE SCALE GENOMIC DNA]</scope>
    <source>
        <strain evidence="2">race PST-78</strain>
    </source>
</reference>
<proteinExistence type="predicted"/>